<gene>
    <name evidence="1" type="ORF">AB0887_20695</name>
</gene>
<organism evidence="1 2">
    <name type="scientific">Streptomyces huasconensis</name>
    <dbReference type="NCBI Taxonomy" id="1854574"/>
    <lineage>
        <taxon>Bacteria</taxon>
        <taxon>Bacillati</taxon>
        <taxon>Actinomycetota</taxon>
        <taxon>Actinomycetes</taxon>
        <taxon>Kitasatosporales</taxon>
        <taxon>Streptomycetaceae</taxon>
        <taxon>Streptomyces</taxon>
    </lineage>
</organism>
<dbReference type="InterPro" id="IPR027580">
    <property type="entry name" value="EXLDI"/>
</dbReference>
<evidence type="ECO:0000313" key="1">
    <source>
        <dbReference type="EMBL" id="MEW2364345.1"/>
    </source>
</evidence>
<protein>
    <submittedName>
        <fullName evidence="1">EXLDI protein</fullName>
    </submittedName>
</protein>
<evidence type="ECO:0000313" key="2">
    <source>
        <dbReference type="Proteomes" id="UP001553843"/>
    </source>
</evidence>
<reference evidence="1 2" key="1">
    <citation type="submission" date="2024-06" db="EMBL/GenBank/DDBJ databases">
        <title>The Natural Products Discovery Center: Release of the First 8490 Sequenced Strains for Exploring Actinobacteria Biosynthetic Diversity.</title>
        <authorList>
            <person name="Kalkreuter E."/>
            <person name="Kautsar S.A."/>
            <person name="Yang D."/>
            <person name="Bader C.D."/>
            <person name="Teijaro C.N."/>
            <person name="Fluegel L."/>
            <person name="Davis C.M."/>
            <person name="Simpson J.R."/>
            <person name="Lauterbach L."/>
            <person name="Steele A.D."/>
            <person name="Gui C."/>
            <person name="Meng S."/>
            <person name="Li G."/>
            <person name="Viehrig K."/>
            <person name="Ye F."/>
            <person name="Su P."/>
            <person name="Kiefer A.F."/>
            <person name="Nichols A."/>
            <person name="Cepeda A.J."/>
            <person name="Yan W."/>
            <person name="Fan B."/>
            <person name="Jiang Y."/>
            <person name="Adhikari A."/>
            <person name="Zheng C.-J."/>
            <person name="Schuster L."/>
            <person name="Cowan T.M."/>
            <person name="Smanski M.J."/>
            <person name="Chevrette M.G."/>
            <person name="De Carvalho L.P.S."/>
            <person name="Shen B."/>
        </authorList>
    </citation>
    <scope>NUCLEOTIDE SEQUENCE [LARGE SCALE GENOMIC DNA]</scope>
    <source>
        <strain evidence="1 2">NPDC047833</strain>
    </source>
</reference>
<keyword evidence="2" id="KW-1185">Reference proteome</keyword>
<dbReference type="Proteomes" id="UP001553843">
    <property type="component" value="Unassembled WGS sequence"/>
</dbReference>
<sequence length="186" mass="21411">MPNRTIYVGEGDVALFQRAQSLTGGNLSAAITRALQRFVEIEEAHLEGFEEVEVRVGSDGVYRRKRFVARRIAQGRRQPSADRRGEWFAVYHTRKGRFAVYHKQFTESPKPEHMPWGDAEDPRYTIEYWNNVTEFDSAHGWEPADNAEMSLDVYENLDDLKAALPEDLARVVEDNAQQQPVEELDI</sequence>
<comment type="caution">
    <text evidence="1">The sequence shown here is derived from an EMBL/GenBank/DDBJ whole genome shotgun (WGS) entry which is preliminary data.</text>
</comment>
<name>A0ABV3LYI0_9ACTN</name>
<accession>A0ABV3LYI0</accession>
<dbReference type="EMBL" id="JBEYRS010000008">
    <property type="protein sequence ID" value="MEW2364345.1"/>
    <property type="molecule type" value="Genomic_DNA"/>
</dbReference>
<proteinExistence type="predicted"/>
<dbReference type="NCBIfam" id="TIGR04342">
    <property type="entry name" value="EXLDI"/>
    <property type="match status" value="1"/>
</dbReference>
<dbReference type="RefSeq" id="WP_359772090.1">
    <property type="nucleotide sequence ID" value="NZ_JBEYRR010000001.1"/>
</dbReference>